<sequence>MPRADPFFNYNMRSFSTNPSSGPIFQERILFFNYDPRSCRTKLSYSSGPIFQERIIFFNYDLKERILFFNSNPTTQALTSSKNHNQVQTLPISFNSTILNLQETEVLSPMT</sequence>
<proteinExistence type="predicted"/>
<accession>A0A8D8Q4Q9</accession>
<dbReference type="AlphaFoldDB" id="A0A8D8Q4Q9"/>
<dbReference type="EMBL" id="HBUF01059012">
    <property type="protein sequence ID" value="CAG6625097.1"/>
    <property type="molecule type" value="Transcribed_RNA"/>
</dbReference>
<reference evidence="1" key="1">
    <citation type="submission" date="2021-05" db="EMBL/GenBank/DDBJ databases">
        <authorList>
            <person name="Alioto T."/>
            <person name="Alioto T."/>
            <person name="Gomez Garrido J."/>
        </authorList>
    </citation>
    <scope>NUCLEOTIDE SEQUENCE</scope>
</reference>
<name>A0A8D8Q4Q9_9HEMI</name>
<organism evidence="1">
    <name type="scientific">Cacopsylla melanoneura</name>
    <dbReference type="NCBI Taxonomy" id="428564"/>
    <lineage>
        <taxon>Eukaryota</taxon>
        <taxon>Metazoa</taxon>
        <taxon>Ecdysozoa</taxon>
        <taxon>Arthropoda</taxon>
        <taxon>Hexapoda</taxon>
        <taxon>Insecta</taxon>
        <taxon>Pterygota</taxon>
        <taxon>Neoptera</taxon>
        <taxon>Paraneoptera</taxon>
        <taxon>Hemiptera</taxon>
        <taxon>Sternorrhyncha</taxon>
        <taxon>Psylloidea</taxon>
        <taxon>Psyllidae</taxon>
        <taxon>Psyllinae</taxon>
        <taxon>Cacopsylla</taxon>
    </lineage>
</organism>
<evidence type="ECO:0000313" key="1">
    <source>
        <dbReference type="EMBL" id="CAG6625094.1"/>
    </source>
</evidence>
<protein>
    <submittedName>
        <fullName evidence="1">Uncharacterized protein</fullName>
    </submittedName>
</protein>
<dbReference type="EMBL" id="HBUF01059010">
    <property type="protein sequence ID" value="CAG6625094.1"/>
    <property type="molecule type" value="Transcribed_RNA"/>
</dbReference>